<accession>A0AAU6RAS2</accession>
<reference evidence="1" key="1">
    <citation type="submission" date="2023-04" db="EMBL/GenBank/DDBJ databases">
        <title>Macrococci isolated from food, foodproducing animals, and human clinical materials.</title>
        <authorList>
            <person name="Maslanova I."/>
            <person name="Svec P."/>
            <person name="Sedlacek I."/>
            <person name="Novakova D."/>
            <person name="Keller J.E."/>
            <person name="Schwendener S."/>
            <person name="Finstrlova A."/>
            <person name="Botka T."/>
            <person name="Kovarovic V."/>
            <person name="Petras P."/>
            <person name="Perreten V."/>
            <person name="Pantucek R."/>
        </authorList>
    </citation>
    <scope>NUCLEOTIDE SEQUENCE</scope>
    <source>
        <strain evidence="1">NRL/St 21/332</strain>
    </source>
</reference>
<name>A0AAU6RAS2_9STAP</name>
<proteinExistence type="predicted"/>
<protein>
    <submittedName>
        <fullName evidence="1">Pathogenicity island protein</fullName>
    </submittedName>
</protein>
<gene>
    <name evidence="1" type="ORF">QA541_02925</name>
</gene>
<organism evidence="1">
    <name type="scientific">Macrococcus psychrotolerans</name>
    <dbReference type="NCBI Taxonomy" id="3039389"/>
    <lineage>
        <taxon>Bacteria</taxon>
        <taxon>Bacillati</taxon>
        <taxon>Bacillota</taxon>
        <taxon>Bacilli</taxon>
        <taxon>Bacillales</taxon>
        <taxon>Staphylococcaceae</taxon>
        <taxon>Macrococcus</taxon>
    </lineage>
</organism>
<dbReference type="EMBL" id="CP124577">
    <property type="protein sequence ID" value="WZE67225.1"/>
    <property type="molecule type" value="Genomic_DNA"/>
</dbReference>
<dbReference type="RefSeq" id="WP_283711605.1">
    <property type="nucleotide sequence ID" value="NZ_CP124577.1"/>
</dbReference>
<sequence>MKVAEKPSIDKRAERIGLITGISDEIYFCSISRISTVYLERLNKYEWMAWRETYLPNSDKLKSHRLIARGGIRYVLSEAKKYIKYVTR</sequence>
<dbReference type="AlphaFoldDB" id="A0AAU6RAS2"/>
<evidence type="ECO:0000313" key="1">
    <source>
        <dbReference type="EMBL" id="WZE67225.1"/>
    </source>
</evidence>